<geneLocation type="plasmid" evidence="2">
    <name>pkf715a dna</name>
</geneLocation>
<keyword evidence="1" id="KW-0614">Plasmid</keyword>
<organism evidence="1 2">
    <name type="scientific">Pseudomonas putida</name>
    <name type="common">Arthrobacter siderocapsulatus</name>
    <dbReference type="NCBI Taxonomy" id="303"/>
    <lineage>
        <taxon>Bacteria</taxon>
        <taxon>Pseudomonadati</taxon>
        <taxon>Pseudomonadota</taxon>
        <taxon>Gammaproteobacteria</taxon>
        <taxon>Pseudomonadales</taxon>
        <taxon>Pseudomonadaceae</taxon>
        <taxon>Pseudomonas</taxon>
    </lineage>
</organism>
<reference evidence="1 2" key="1">
    <citation type="submission" date="2015-11" db="EMBL/GenBank/DDBJ databases">
        <title>Complete genome sequencing of a biphenyl-degrading bacterium, Pseudomonas putida KF715 (=NBRC110667).</title>
        <authorList>
            <person name="Suenaga H."/>
            <person name="Fujihara N."/>
            <person name="Watanabe T."/>
            <person name="Hirose J."/>
            <person name="Kimura N."/>
            <person name="Yamazoe A."/>
            <person name="Hosoyama A."/>
            <person name="Shimodaira J."/>
            <person name="Furukawa K."/>
        </authorList>
    </citation>
    <scope>NUCLEOTIDE SEQUENCE [LARGE SCALE GENOMIC DNA]</scope>
    <source>
        <strain evidence="1 2">KF715</strain>
        <plasmid evidence="2">Plasmid pkf715a dna</plasmid>
    </source>
</reference>
<gene>
    <name evidence="1" type="ORF">KF715C_pA5550</name>
</gene>
<sequence>MEDLNSQSGLDSWPVPVKVFEGAEKLVRLTGLPQELKQKAWREIRSNNPPLAALLKEQALQDLMEFFDADIFVEAEHAPSLPVEQLRGRRPE</sequence>
<dbReference type="EMBL" id="AP015030">
    <property type="protein sequence ID" value="BAW27060.1"/>
    <property type="molecule type" value="Genomic_DNA"/>
</dbReference>
<dbReference type="RefSeq" id="WP_096427143.1">
    <property type="nucleotide sequence ID" value="NZ_AP015030.1"/>
</dbReference>
<proteinExistence type="predicted"/>
<dbReference type="AlphaFoldDB" id="A0A1L7NNL0"/>
<accession>A0A1L7NNL0</accession>
<name>A0A1L7NNL0_PSEPU</name>
<protein>
    <submittedName>
        <fullName evidence="1">Uncharacterized protein</fullName>
    </submittedName>
</protein>
<evidence type="ECO:0000313" key="1">
    <source>
        <dbReference type="EMBL" id="BAW27060.1"/>
    </source>
</evidence>
<evidence type="ECO:0000313" key="2">
    <source>
        <dbReference type="Proteomes" id="UP000218731"/>
    </source>
</evidence>
<dbReference type="Proteomes" id="UP000218731">
    <property type="component" value="Plasmid pKF715A"/>
</dbReference>